<dbReference type="GO" id="GO:0008608">
    <property type="term" value="P:attachment of spindle microtubules to kinetochore"/>
    <property type="evidence" value="ECO:0007669"/>
    <property type="project" value="InterPro"/>
</dbReference>
<organism evidence="14 15">
    <name type="scientific">Coprinopsis marcescibilis</name>
    <name type="common">Agaric fungus</name>
    <name type="synonym">Psathyrella marcescibilis</name>
    <dbReference type="NCBI Taxonomy" id="230819"/>
    <lineage>
        <taxon>Eukaryota</taxon>
        <taxon>Fungi</taxon>
        <taxon>Dikarya</taxon>
        <taxon>Basidiomycota</taxon>
        <taxon>Agaricomycotina</taxon>
        <taxon>Agaricomycetes</taxon>
        <taxon>Agaricomycetidae</taxon>
        <taxon>Agaricales</taxon>
        <taxon>Agaricineae</taxon>
        <taxon>Psathyrellaceae</taxon>
        <taxon>Coprinopsis</taxon>
    </lineage>
</organism>
<protein>
    <recommendedName>
        <fullName evidence="5">DASH complex subunit SPC19</fullName>
    </recommendedName>
    <alternativeName>
        <fullName evidence="12">Outer kinetochore protein SPC19</fullName>
    </alternativeName>
</protein>
<keyword evidence="11" id="KW-0137">Centromere</keyword>
<evidence type="ECO:0000256" key="11">
    <source>
        <dbReference type="ARBA" id="ARBA00023328"/>
    </source>
</evidence>
<feature type="compositionally biased region" description="Polar residues" evidence="13">
    <location>
        <begin position="128"/>
        <end position="142"/>
    </location>
</feature>
<dbReference type="Pfam" id="PF08287">
    <property type="entry name" value="DASH_Spc19"/>
    <property type="match status" value="1"/>
</dbReference>
<dbReference type="STRING" id="230819.A0A5C3KXZ4"/>
<dbReference type="InterPro" id="IPR013251">
    <property type="entry name" value="DASH_Spc19"/>
</dbReference>
<evidence type="ECO:0000256" key="10">
    <source>
        <dbReference type="ARBA" id="ARBA00023242"/>
    </source>
</evidence>
<comment type="subcellular location">
    <subcellularLocation>
        <location evidence="3">Chromosome</location>
        <location evidence="3">Centromere</location>
        <location evidence="3">Kinetochore</location>
    </subcellularLocation>
    <subcellularLocation>
        <location evidence="2">Cytoplasm</location>
        <location evidence="2">Cytoskeleton</location>
        <location evidence="2">Spindle</location>
    </subcellularLocation>
    <subcellularLocation>
        <location evidence="1">Nucleus</location>
    </subcellularLocation>
</comment>
<reference evidence="14 15" key="1">
    <citation type="journal article" date="2019" name="Nat. Ecol. Evol.">
        <title>Megaphylogeny resolves global patterns of mushroom evolution.</title>
        <authorList>
            <person name="Varga T."/>
            <person name="Krizsan K."/>
            <person name="Foldi C."/>
            <person name="Dima B."/>
            <person name="Sanchez-Garcia M."/>
            <person name="Sanchez-Ramirez S."/>
            <person name="Szollosi G.J."/>
            <person name="Szarkandi J.G."/>
            <person name="Papp V."/>
            <person name="Albert L."/>
            <person name="Andreopoulos W."/>
            <person name="Angelini C."/>
            <person name="Antonin V."/>
            <person name="Barry K.W."/>
            <person name="Bougher N.L."/>
            <person name="Buchanan P."/>
            <person name="Buyck B."/>
            <person name="Bense V."/>
            <person name="Catcheside P."/>
            <person name="Chovatia M."/>
            <person name="Cooper J."/>
            <person name="Damon W."/>
            <person name="Desjardin D."/>
            <person name="Finy P."/>
            <person name="Geml J."/>
            <person name="Haridas S."/>
            <person name="Hughes K."/>
            <person name="Justo A."/>
            <person name="Karasinski D."/>
            <person name="Kautmanova I."/>
            <person name="Kiss B."/>
            <person name="Kocsube S."/>
            <person name="Kotiranta H."/>
            <person name="LaButti K.M."/>
            <person name="Lechner B.E."/>
            <person name="Liimatainen K."/>
            <person name="Lipzen A."/>
            <person name="Lukacs Z."/>
            <person name="Mihaltcheva S."/>
            <person name="Morgado L.N."/>
            <person name="Niskanen T."/>
            <person name="Noordeloos M.E."/>
            <person name="Ohm R.A."/>
            <person name="Ortiz-Santana B."/>
            <person name="Ovrebo C."/>
            <person name="Racz N."/>
            <person name="Riley R."/>
            <person name="Savchenko A."/>
            <person name="Shiryaev A."/>
            <person name="Soop K."/>
            <person name="Spirin V."/>
            <person name="Szebenyi C."/>
            <person name="Tomsovsky M."/>
            <person name="Tulloss R.E."/>
            <person name="Uehling J."/>
            <person name="Grigoriev I.V."/>
            <person name="Vagvolgyi C."/>
            <person name="Papp T."/>
            <person name="Martin F.M."/>
            <person name="Miettinen O."/>
            <person name="Hibbett D.S."/>
            <person name="Nagy L.G."/>
        </authorList>
    </citation>
    <scope>NUCLEOTIDE SEQUENCE [LARGE SCALE GENOMIC DNA]</scope>
    <source>
        <strain evidence="14 15">CBS 121175</strain>
    </source>
</reference>
<keyword evidence="7" id="KW-0963">Cytoplasm</keyword>
<keyword evidence="8" id="KW-0995">Kinetochore</keyword>
<keyword evidence="6" id="KW-0158">Chromosome</keyword>
<dbReference type="GO" id="GO:0042729">
    <property type="term" value="C:DASH complex"/>
    <property type="evidence" value="ECO:0007669"/>
    <property type="project" value="InterPro"/>
</dbReference>
<accession>A0A5C3KXZ4</accession>
<dbReference type="OrthoDB" id="3361333at2759"/>
<gene>
    <name evidence="14" type="ORF">FA15DRAFT_669294</name>
</gene>
<evidence type="ECO:0000256" key="3">
    <source>
        <dbReference type="ARBA" id="ARBA00004629"/>
    </source>
</evidence>
<keyword evidence="15" id="KW-1185">Reference proteome</keyword>
<evidence type="ECO:0000256" key="5">
    <source>
        <dbReference type="ARBA" id="ARBA00016329"/>
    </source>
</evidence>
<evidence type="ECO:0000256" key="4">
    <source>
        <dbReference type="ARBA" id="ARBA00008952"/>
    </source>
</evidence>
<evidence type="ECO:0000256" key="9">
    <source>
        <dbReference type="ARBA" id="ARBA00023212"/>
    </source>
</evidence>
<evidence type="ECO:0000313" key="14">
    <source>
        <dbReference type="EMBL" id="TFK24723.1"/>
    </source>
</evidence>
<evidence type="ECO:0000313" key="15">
    <source>
        <dbReference type="Proteomes" id="UP000307440"/>
    </source>
</evidence>
<name>A0A5C3KXZ4_COPMA</name>
<dbReference type="EMBL" id="ML210196">
    <property type="protein sequence ID" value="TFK24723.1"/>
    <property type="molecule type" value="Genomic_DNA"/>
</dbReference>
<evidence type="ECO:0000256" key="1">
    <source>
        <dbReference type="ARBA" id="ARBA00004123"/>
    </source>
</evidence>
<dbReference type="AlphaFoldDB" id="A0A5C3KXZ4"/>
<comment type="similarity">
    <text evidence="4">Belongs to the DASH complex SPC19 family.</text>
</comment>
<feature type="region of interest" description="Disordered" evidence="13">
    <location>
        <begin position="124"/>
        <end position="146"/>
    </location>
</feature>
<evidence type="ECO:0000256" key="12">
    <source>
        <dbReference type="ARBA" id="ARBA00032583"/>
    </source>
</evidence>
<proteinExistence type="inferred from homology"/>
<evidence type="ECO:0000256" key="7">
    <source>
        <dbReference type="ARBA" id="ARBA00022490"/>
    </source>
</evidence>
<evidence type="ECO:0000256" key="13">
    <source>
        <dbReference type="SAM" id="MobiDB-lite"/>
    </source>
</evidence>
<dbReference type="GO" id="GO:0005876">
    <property type="term" value="C:spindle microtubule"/>
    <property type="evidence" value="ECO:0007669"/>
    <property type="project" value="InterPro"/>
</dbReference>
<dbReference type="Proteomes" id="UP000307440">
    <property type="component" value="Unassembled WGS sequence"/>
</dbReference>
<keyword evidence="10" id="KW-0539">Nucleus</keyword>
<evidence type="ECO:0000256" key="2">
    <source>
        <dbReference type="ARBA" id="ARBA00004186"/>
    </source>
</evidence>
<dbReference type="PANTHER" id="PTHR28262">
    <property type="entry name" value="DASH COMPLEX SUBUNIT SPC19"/>
    <property type="match status" value="1"/>
</dbReference>
<keyword evidence="9" id="KW-0206">Cytoskeleton</keyword>
<evidence type="ECO:0000256" key="6">
    <source>
        <dbReference type="ARBA" id="ARBA00022454"/>
    </source>
</evidence>
<dbReference type="PANTHER" id="PTHR28262:SF1">
    <property type="entry name" value="DASH COMPLEX SUBUNIT SPC19"/>
    <property type="match status" value="1"/>
</dbReference>
<evidence type="ECO:0000256" key="8">
    <source>
        <dbReference type="ARBA" id="ARBA00022838"/>
    </source>
</evidence>
<sequence length="180" mass="20320">MMSRLSRANLKARESVFAVTPDQYIGDAQAICPPSLMDCVVAMEDCCEEAFEAQHLLRNGTRDFPRMAKVMQSERVFMLTTEGIVKKYKRGLVDDIEPTVAELISRSEQGLAALQKKEAALRSKLEKGNTNSKATTGMTAAQKSEARRLNLLTKQRERLEEQVRGLEEEVMQLEAQKRKK</sequence>